<evidence type="ECO:0000313" key="1">
    <source>
        <dbReference type="EMBL" id="MBB6694727.1"/>
    </source>
</evidence>
<reference evidence="1 2" key="1">
    <citation type="submission" date="2020-08" db="EMBL/GenBank/DDBJ databases">
        <title>Cohnella phylogeny.</title>
        <authorList>
            <person name="Dunlap C."/>
        </authorList>
    </citation>
    <scope>NUCLEOTIDE SEQUENCE [LARGE SCALE GENOMIC DNA]</scope>
    <source>
        <strain evidence="1 2">DSM 25239</strain>
    </source>
</reference>
<proteinExistence type="predicted"/>
<dbReference type="AlphaFoldDB" id="A0A841U1U3"/>
<comment type="caution">
    <text evidence="1">The sequence shown here is derived from an EMBL/GenBank/DDBJ whole genome shotgun (WGS) entry which is preliminary data.</text>
</comment>
<sequence length="143" mass="16671">MRLSDFYKDLFEEAFCKFEPVWEADAPSPAEYRWSKANYPFREQFQIVHSEDGHPVLLFSFLLPEPYLDSTIFEEVKSYESSYGLSLIVMERTLRLVAKQPAENMRESILGFIHQARSEVMDILDRVAKRARGQRSRPSAPCS</sequence>
<name>A0A841U1U3_9BACL</name>
<evidence type="ECO:0000313" key="2">
    <source>
        <dbReference type="Proteomes" id="UP000553776"/>
    </source>
</evidence>
<accession>A0A841U1U3</accession>
<dbReference type="RefSeq" id="WP_185138691.1">
    <property type="nucleotide sequence ID" value="NZ_BORM01000019.1"/>
</dbReference>
<protein>
    <recommendedName>
        <fullName evidence="3">Sensory transduction regulator</fullName>
    </recommendedName>
</protein>
<keyword evidence="2" id="KW-1185">Reference proteome</keyword>
<organism evidence="1 2">
    <name type="scientific">Cohnella xylanilytica</name>
    <dbReference type="NCBI Taxonomy" id="557555"/>
    <lineage>
        <taxon>Bacteria</taxon>
        <taxon>Bacillati</taxon>
        <taxon>Bacillota</taxon>
        <taxon>Bacilli</taxon>
        <taxon>Bacillales</taxon>
        <taxon>Paenibacillaceae</taxon>
        <taxon>Cohnella</taxon>
    </lineage>
</organism>
<evidence type="ECO:0008006" key="3">
    <source>
        <dbReference type="Google" id="ProtNLM"/>
    </source>
</evidence>
<gene>
    <name evidence="1" type="ORF">H7B90_25345</name>
</gene>
<dbReference type="Proteomes" id="UP000553776">
    <property type="component" value="Unassembled WGS sequence"/>
</dbReference>
<dbReference type="EMBL" id="JACJVR010000101">
    <property type="protein sequence ID" value="MBB6694727.1"/>
    <property type="molecule type" value="Genomic_DNA"/>
</dbReference>